<feature type="transmembrane region" description="Helical" evidence="10">
    <location>
        <begin position="178"/>
        <end position="200"/>
    </location>
</feature>
<feature type="domain" description="Potassium channel" evidence="11">
    <location>
        <begin position="226"/>
        <end position="299"/>
    </location>
</feature>
<evidence type="ECO:0000256" key="3">
    <source>
        <dbReference type="ARBA" id="ARBA00022692"/>
    </source>
</evidence>
<evidence type="ECO:0000313" key="12">
    <source>
        <dbReference type="EMBL" id="MDI1485273.1"/>
    </source>
</evidence>
<dbReference type="EMBL" id="JAPUFD010000001">
    <property type="protein sequence ID" value="MDI1485273.1"/>
    <property type="molecule type" value="Genomic_DNA"/>
</dbReference>
<evidence type="ECO:0000256" key="8">
    <source>
        <dbReference type="RuleBase" id="RU003857"/>
    </source>
</evidence>
<keyword evidence="6 10" id="KW-0472">Membrane</keyword>
<evidence type="ECO:0000256" key="7">
    <source>
        <dbReference type="ARBA" id="ARBA00023303"/>
    </source>
</evidence>
<dbReference type="Pfam" id="PF07885">
    <property type="entry name" value="Ion_trans_2"/>
    <property type="match status" value="2"/>
</dbReference>
<dbReference type="GO" id="GO:0015271">
    <property type="term" value="F:outward rectifier potassium channel activity"/>
    <property type="evidence" value="ECO:0007669"/>
    <property type="project" value="TreeGrafter"/>
</dbReference>
<keyword evidence="4 10" id="KW-1133">Transmembrane helix</keyword>
<feature type="transmembrane region" description="Helical" evidence="10">
    <location>
        <begin position="450"/>
        <end position="470"/>
    </location>
</feature>
<keyword evidence="2 8" id="KW-0813">Transport</keyword>
<feature type="transmembrane region" description="Helical" evidence="10">
    <location>
        <begin position="482"/>
        <end position="499"/>
    </location>
</feature>
<dbReference type="Gene3D" id="1.10.287.70">
    <property type="match status" value="2"/>
</dbReference>
<evidence type="ECO:0000256" key="1">
    <source>
        <dbReference type="ARBA" id="ARBA00004141"/>
    </source>
</evidence>
<dbReference type="GO" id="GO:0022841">
    <property type="term" value="F:potassium ion leak channel activity"/>
    <property type="evidence" value="ECO:0007669"/>
    <property type="project" value="TreeGrafter"/>
</dbReference>
<feature type="domain" description="Potassium channel" evidence="11">
    <location>
        <begin position="433"/>
        <end position="505"/>
    </location>
</feature>
<dbReference type="FunFam" id="1.10.287.70:FF:000170">
    <property type="entry name" value="Outward-rectifier potassium channel TOK1"/>
    <property type="match status" value="1"/>
</dbReference>
<keyword evidence="13" id="KW-1185">Reference proteome</keyword>
<evidence type="ECO:0000313" key="13">
    <source>
        <dbReference type="Proteomes" id="UP001161017"/>
    </source>
</evidence>
<dbReference type="InterPro" id="IPR003280">
    <property type="entry name" value="2pore_dom_K_chnl"/>
</dbReference>
<accession>A0AA43QIE4</accession>
<proteinExistence type="inferred from homology"/>
<dbReference type="PRINTS" id="PR01333">
    <property type="entry name" value="2POREKCHANEL"/>
</dbReference>
<dbReference type="PANTHER" id="PTHR11003:SF291">
    <property type="entry name" value="IP11374P"/>
    <property type="match status" value="1"/>
</dbReference>
<dbReference type="GO" id="GO:0030322">
    <property type="term" value="P:stabilization of membrane potential"/>
    <property type="evidence" value="ECO:0007669"/>
    <property type="project" value="TreeGrafter"/>
</dbReference>
<dbReference type="SUPFAM" id="SSF81324">
    <property type="entry name" value="Voltage-gated potassium channels"/>
    <property type="match status" value="2"/>
</dbReference>
<keyword evidence="5 8" id="KW-0406">Ion transport</keyword>
<feature type="compositionally biased region" description="Basic and acidic residues" evidence="9">
    <location>
        <begin position="16"/>
        <end position="26"/>
    </location>
</feature>
<feature type="transmembrane region" description="Helical" evidence="10">
    <location>
        <begin position="427"/>
        <end position="444"/>
    </location>
</feature>
<dbReference type="AlphaFoldDB" id="A0AA43QIE4"/>
<comment type="similarity">
    <text evidence="8">Belongs to the two pore domain potassium channel (TC 1.A.1.8) family.</text>
</comment>
<name>A0AA43QIE4_9LECA</name>
<feature type="transmembrane region" description="Helical" evidence="10">
    <location>
        <begin position="136"/>
        <end position="157"/>
    </location>
</feature>
<gene>
    <name evidence="12" type="primary">TOK1</name>
    <name evidence="12" type="ORF">OHK93_000410</name>
</gene>
<feature type="region of interest" description="Disordered" evidence="9">
    <location>
        <begin position="1"/>
        <end position="36"/>
    </location>
</feature>
<feature type="transmembrane region" description="Helical" evidence="10">
    <location>
        <begin position="220"/>
        <end position="239"/>
    </location>
</feature>
<dbReference type="PANTHER" id="PTHR11003">
    <property type="entry name" value="POTASSIUM CHANNEL, SUBFAMILY K"/>
    <property type="match status" value="1"/>
</dbReference>
<evidence type="ECO:0000256" key="9">
    <source>
        <dbReference type="SAM" id="MobiDB-lite"/>
    </source>
</evidence>
<dbReference type="GO" id="GO:0005886">
    <property type="term" value="C:plasma membrane"/>
    <property type="evidence" value="ECO:0007669"/>
    <property type="project" value="TreeGrafter"/>
</dbReference>
<evidence type="ECO:0000256" key="6">
    <source>
        <dbReference type="ARBA" id="ARBA00023136"/>
    </source>
</evidence>
<protein>
    <submittedName>
        <fullName evidence="12">Potassium channel</fullName>
    </submittedName>
</protein>
<reference evidence="12" key="1">
    <citation type="journal article" date="2023" name="Genome Biol. Evol.">
        <title>First Whole Genome Sequence and Flow Cytometry Genome Size Data for the Lichen-Forming Fungus Ramalina farinacea (Ascomycota).</title>
        <authorList>
            <person name="Llewellyn T."/>
            <person name="Mian S."/>
            <person name="Hill R."/>
            <person name="Leitch I.J."/>
            <person name="Gaya E."/>
        </authorList>
    </citation>
    <scope>NUCLEOTIDE SEQUENCE</scope>
    <source>
        <strain evidence="12">LIQ254RAFAR</strain>
    </source>
</reference>
<evidence type="ECO:0000259" key="11">
    <source>
        <dbReference type="Pfam" id="PF07885"/>
    </source>
</evidence>
<evidence type="ECO:0000256" key="5">
    <source>
        <dbReference type="ARBA" id="ARBA00023065"/>
    </source>
</evidence>
<feature type="transmembrane region" description="Helical" evidence="10">
    <location>
        <begin position="107"/>
        <end position="130"/>
    </location>
</feature>
<dbReference type="Proteomes" id="UP001161017">
    <property type="component" value="Unassembled WGS sequence"/>
</dbReference>
<keyword evidence="3 8" id="KW-0812">Transmembrane</keyword>
<sequence length="701" mass="79967">MNTETSPPTSSNDGSRLPKDEPHEEAEAAEPSSKHRKIWKIHMRPDDDDEEQDWWFASTAIPLLAATSGPLANVMSIAALVTRWRNDYRPDSPGVDSLSTGIADPKWCLALNGASLACGFVGNMFLLFNFTRRVRYIVALPMTIILWYFATGILMGITISMNEFVPPRRPEQTYSQGFWHAVIAAVLYLVSSMMLMLNMLGYFLGHYPQHFELTDEQRNLILQTMMFFLWLAGGAGVFARVEGWSFVDSLYFCDVTILTVGFGDFHPASDSGRGLVFPYSVGGIIILGLMVSSIRNFAQQLGSSHVIKGHIEKRRTQTIDHSATNEQDFQQMKANLFRTKHHNKQHAPISAPIDGHIQTVDFDVEKGPQTAAHHKHHRHKRGHKKYGMSRLRRVGSRKPKIRLLEEERSRFNAMRAIQRSTNNFKRYSALTMSVIAWAIGFWKAEAHTQHLSYFQALYFCYVSLLTIGYGDLSPTSNAGKPFFIVWSLIAVPTMTILISDMGDTVIASFKRGTFKLADWTVLPKAGVWRDFCEHHPWLLRWMQKRQQKDEEKKQGKRIAAGFPAGPAEEDFCPPPTLEEVAKLDNMDDQQLARKLAVAIRRTANDLNADAPKRYSYEEWAQYTRLIRFTRIDKDDLSDEDEDFGLIDWDWIGEDSPMLAEKSESEWILDRLCESLDRFLRKASISLDDSNNASKDRRKKNV</sequence>
<evidence type="ECO:0000256" key="4">
    <source>
        <dbReference type="ARBA" id="ARBA00022989"/>
    </source>
</evidence>
<evidence type="ECO:0000256" key="10">
    <source>
        <dbReference type="SAM" id="Phobius"/>
    </source>
</evidence>
<comment type="subcellular location">
    <subcellularLocation>
        <location evidence="1">Membrane</location>
        <topology evidence="1">Multi-pass membrane protein</topology>
    </subcellularLocation>
</comment>
<dbReference type="InterPro" id="IPR013099">
    <property type="entry name" value="K_chnl_dom"/>
</dbReference>
<organism evidence="12 13">
    <name type="scientific">Ramalina farinacea</name>
    <dbReference type="NCBI Taxonomy" id="258253"/>
    <lineage>
        <taxon>Eukaryota</taxon>
        <taxon>Fungi</taxon>
        <taxon>Dikarya</taxon>
        <taxon>Ascomycota</taxon>
        <taxon>Pezizomycotina</taxon>
        <taxon>Lecanoromycetes</taxon>
        <taxon>OSLEUM clade</taxon>
        <taxon>Lecanoromycetidae</taxon>
        <taxon>Lecanorales</taxon>
        <taxon>Lecanorineae</taxon>
        <taxon>Ramalinaceae</taxon>
        <taxon>Ramalina</taxon>
    </lineage>
</organism>
<comment type="caution">
    <text evidence="12">The sequence shown here is derived from an EMBL/GenBank/DDBJ whole genome shotgun (WGS) entry which is preliminary data.</text>
</comment>
<keyword evidence="7 8" id="KW-0407">Ion channel</keyword>
<feature type="transmembrane region" description="Helical" evidence="10">
    <location>
        <begin position="275"/>
        <end position="294"/>
    </location>
</feature>
<feature type="compositionally biased region" description="Polar residues" evidence="9">
    <location>
        <begin position="1"/>
        <end position="14"/>
    </location>
</feature>
<evidence type="ECO:0000256" key="2">
    <source>
        <dbReference type="ARBA" id="ARBA00022448"/>
    </source>
</evidence>